<dbReference type="GO" id="GO:0005737">
    <property type="term" value="C:cytoplasm"/>
    <property type="evidence" value="ECO:0007669"/>
    <property type="project" value="TreeGrafter"/>
</dbReference>
<dbReference type="InterPro" id="IPR025697">
    <property type="entry name" value="CLU_dom"/>
</dbReference>
<dbReference type="GO" id="GO:0048312">
    <property type="term" value="P:intracellular distribution of mitochondria"/>
    <property type="evidence" value="ECO:0007669"/>
    <property type="project" value="TreeGrafter"/>
</dbReference>
<keyword evidence="1" id="KW-0963">Cytoplasm</keyword>
<organism evidence="3 4">
    <name type="scientific">Cyprinodon variegatus</name>
    <name type="common">Sheepshead minnow</name>
    <dbReference type="NCBI Taxonomy" id="28743"/>
    <lineage>
        <taxon>Eukaryota</taxon>
        <taxon>Metazoa</taxon>
        <taxon>Chordata</taxon>
        <taxon>Craniata</taxon>
        <taxon>Vertebrata</taxon>
        <taxon>Euteleostomi</taxon>
        <taxon>Actinopterygii</taxon>
        <taxon>Neopterygii</taxon>
        <taxon>Teleostei</taxon>
        <taxon>Neoteleostei</taxon>
        <taxon>Acanthomorphata</taxon>
        <taxon>Ovalentaria</taxon>
        <taxon>Atherinomorphae</taxon>
        <taxon>Cyprinodontiformes</taxon>
        <taxon>Cyprinodontidae</taxon>
        <taxon>Cyprinodon</taxon>
    </lineage>
</organism>
<sequence>IRSLLRSLDPADAYNGVNGRSLSYLSLYTKKGSIDCSPPAYIMPGCQERLLTPLQPIRDDWKPLQCLRVLTTSSWNPPPGNRKMHGDLMYVSVLTLEDRELSITCSTRGFYLNQSTAFNFNPKPAAPKIICHSLIELLKQLSPAFKKNFTALQKRRVYQHPYELIPAPFQVYTWAAPLGDHTLDCISSEETYTSVMGLDEQTAGQTRDWNEELQRSRELPRASLQERLHRERCIFKINSDFVAAAAQGAVSIMEGNVMPLNPGEQSHFQIFVWNNLFFSQAFDMSEHYKPIGGDAAAHAAAMHDLRGVQAYSTADIEGLHTLGTAVIDYHGVRVVAQTIIPGLLEKNHEQIVYGSNDNGKTVYTHPRFLELLDKSLTSLRIQRHQVLDHNNSPVELCSAVSTVGIFGNDGRPYILDLLRTFPQDLNFQFSSADNEEEVPKECQSFGYPQLHPHGLASLRPELIEAYGVGLVSWERQSVGLFWYKCMC</sequence>
<dbReference type="GeneTree" id="ENSGT00390000012485"/>
<dbReference type="OMA" id="HRERCIF"/>
<dbReference type="Pfam" id="PF13236">
    <property type="entry name" value="CLU"/>
    <property type="match status" value="1"/>
</dbReference>
<dbReference type="FunFam" id="3.30.2280.10:FF:000002">
    <property type="entry name" value="Clustered mitochondria protein homolog"/>
    <property type="match status" value="1"/>
</dbReference>
<dbReference type="PANTHER" id="PTHR12601:SF10">
    <property type="entry name" value="CLUSTERED MITOCHONDRIA PROTEIN HOMOLOG"/>
    <property type="match status" value="1"/>
</dbReference>
<evidence type="ECO:0000313" key="3">
    <source>
        <dbReference type="Ensembl" id="ENSCVAP00000026903.1"/>
    </source>
</evidence>
<reference evidence="3" key="1">
    <citation type="submission" date="2025-08" db="UniProtKB">
        <authorList>
            <consortium name="Ensembl"/>
        </authorList>
    </citation>
    <scope>IDENTIFICATION</scope>
</reference>
<dbReference type="Gene3D" id="3.30.2280.10">
    <property type="entry name" value="Hypothetical protein (hspc210)"/>
    <property type="match status" value="1"/>
</dbReference>
<dbReference type="SUPFAM" id="SSF103107">
    <property type="entry name" value="Hypothetical protein c14orf129, hspc210"/>
    <property type="match status" value="1"/>
</dbReference>
<keyword evidence="4" id="KW-1185">Reference proteome</keyword>
<dbReference type="InterPro" id="IPR027523">
    <property type="entry name" value="CLU_prot"/>
</dbReference>
<dbReference type="PROSITE" id="PS51823">
    <property type="entry name" value="CLU"/>
    <property type="match status" value="1"/>
</dbReference>
<evidence type="ECO:0000259" key="2">
    <source>
        <dbReference type="PROSITE" id="PS51823"/>
    </source>
</evidence>
<dbReference type="PANTHER" id="PTHR12601">
    <property type="entry name" value="EUKARYOTIC TRANSLATION INITIATION FACTOR 3 SUBUNIT EIF-3"/>
    <property type="match status" value="1"/>
</dbReference>
<feature type="domain" description="Clu" evidence="2">
    <location>
        <begin position="170"/>
        <end position="428"/>
    </location>
</feature>
<reference evidence="3" key="2">
    <citation type="submission" date="2025-09" db="UniProtKB">
        <authorList>
            <consortium name="Ensembl"/>
        </authorList>
    </citation>
    <scope>IDENTIFICATION</scope>
</reference>
<dbReference type="AlphaFoldDB" id="A0A3Q2E3U2"/>
<dbReference type="GO" id="GO:0003729">
    <property type="term" value="F:mRNA binding"/>
    <property type="evidence" value="ECO:0007669"/>
    <property type="project" value="TreeGrafter"/>
</dbReference>
<proteinExistence type="predicted"/>
<name>A0A3Q2E3U2_CYPVA</name>
<dbReference type="Ensembl" id="ENSCVAT00000017422.1">
    <property type="protein sequence ID" value="ENSCVAP00000026903.1"/>
    <property type="gene ID" value="ENSCVAG00000012836.1"/>
</dbReference>
<evidence type="ECO:0000256" key="1">
    <source>
        <dbReference type="ARBA" id="ARBA00022490"/>
    </source>
</evidence>
<protein>
    <submittedName>
        <fullName evidence="3">Clustered mitochondria protein homolog</fullName>
    </submittedName>
</protein>
<dbReference type="InterPro" id="IPR023231">
    <property type="entry name" value="GSKIP_dom_sf"/>
</dbReference>
<evidence type="ECO:0000313" key="4">
    <source>
        <dbReference type="Proteomes" id="UP000265020"/>
    </source>
</evidence>
<dbReference type="STRING" id="28743.ENSCVAP00000026903"/>
<dbReference type="Proteomes" id="UP000265020">
    <property type="component" value="Unassembled WGS sequence"/>
</dbReference>
<accession>A0A3Q2E3U2</accession>